<organism evidence="2 3">
    <name type="scientific">Dactylosporangium siamense</name>
    <dbReference type="NCBI Taxonomy" id="685454"/>
    <lineage>
        <taxon>Bacteria</taxon>
        <taxon>Bacillati</taxon>
        <taxon>Actinomycetota</taxon>
        <taxon>Actinomycetes</taxon>
        <taxon>Micromonosporales</taxon>
        <taxon>Micromonosporaceae</taxon>
        <taxon>Dactylosporangium</taxon>
    </lineage>
</organism>
<feature type="transmembrane region" description="Helical" evidence="1">
    <location>
        <begin position="161"/>
        <end position="178"/>
    </location>
</feature>
<sequence>MSIRTEPVPARTDVLTGQPAPAAISVRGVRALGLALTAGTLSWATSMFTVGNNPTDSLGLTITDTTGGLFQLGLFALLAIQVRTRATGLTKVAKGMLVVEHVLLAVATLWSFLHAVPALRDAAWLIPMDIFWPLSMLGMAVIGVKIAFAGRWKGAARVWPTVAESWAVVTVPAFGIFGSPVADYIGGAHLLIGYVALGVILMLRPQLTGARA</sequence>
<keyword evidence="1" id="KW-0472">Membrane</keyword>
<gene>
    <name evidence="2" type="ORF">Dsi01nite_091080</name>
</gene>
<feature type="transmembrane region" description="Helical" evidence="1">
    <location>
        <begin position="130"/>
        <end position="149"/>
    </location>
</feature>
<dbReference type="AlphaFoldDB" id="A0A919PVM5"/>
<keyword evidence="1" id="KW-0812">Transmembrane</keyword>
<evidence type="ECO:0000256" key="1">
    <source>
        <dbReference type="SAM" id="Phobius"/>
    </source>
</evidence>
<proteinExistence type="predicted"/>
<feature type="transmembrane region" description="Helical" evidence="1">
    <location>
        <begin position="92"/>
        <end position="110"/>
    </location>
</feature>
<dbReference type="Proteomes" id="UP000660611">
    <property type="component" value="Unassembled WGS sequence"/>
</dbReference>
<dbReference type="EMBL" id="BONQ01000147">
    <property type="protein sequence ID" value="GIG51067.1"/>
    <property type="molecule type" value="Genomic_DNA"/>
</dbReference>
<feature type="transmembrane region" description="Helical" evidence="1">
    <location>
        <begin position="184"/>
        <end position="203"/>
    </location>
</feature>
<protein>
    <submittedName>
        <fullName evidence="2">Uncharacterized protein</fullName>
    </submittedName>
</protein>
<reference evidence="2" key="1">
    <citation type="submission" date="2021-01" db="EMBL/GenBank/DDBJ databases">
        <title>Whole genome shotgun sequence of Dactylosporangium siamense NBRC 106093.</title>
        <authorList>
            <person name="Komaki H."/>
            <person name="Tamura T."/>
        </authorList>
    </citation>
    <scope>NUCLEOTIDE SEQUENCE</scope>
    <source>
        <strain evidence="2">NBRC 106093</strain>
    </source>
</reference>
<accession>A0A919PVM5</accession>
<keyword evidence="3" id="KW-1185">Reference proteome</keyword>
<evidence type="ECO:0000313" key="3">
    <source>
        <dbReference type="Proteomes" id="UP000660611"/>
    </source>
</evidence>
<feature type="transmembrane region" description="Helical" evidence="1">
    <location>
        <begin position="57"/>
        <end position="80"/>
    </location>
</feature>
<name>A0A919PVM5_9ACTN</name>
<keyword evidence="1" id="KW-1133">Transmembrane helix</keyword>
<comment type="caution">
    <text evidence="2">The sequence shown here is derived from an EMBL/GenBank/DDBJ whole genome shotgun (WGS) entry which is preliminary data.</text>
</comment>
<evidence type="ECO:0000313" key="2">
    <source>
        <dbReference type="EMBL" id="GIG51067.1"/>
    </source>
</evidence>
<dbReference type="RefSeq" id="WP_203852692.1">
    <property type="nucleotide sequence ID" value="NZ_BAAAVW010000005.1"/>
</dbReference>
<feature type="transmembrane region" description="Helical" evidence="1">
    <location>
        <begin position="31"/>
        <end position="51"/>
    </location>
</feature>